<gene>
    <name evidence="1" type="ORF">DFO65_103318</name>
</gene>
<proteinExistence type="predicted"/>
<keyword evidence="2" id="KW-1185">Reference proteome</keyword>
<name>A0A366IKR7_9MICO</name>
<dbReference type="EMBL" id="QNSB01000003">
    <property type="protein sequence ID" value="RBP73023.1"/>
    <property type="molecule type" value="Genomic_DNA"/>
</dbReference>
<evidence type="ECO:0000313" key="1">
    <source>
        <dbReference type="EMBL" id="RBP73023.1"/>
    </source>
</evidence>
<accession>A0A366IKR7</accession>
<reference evidence="1 2" key="1">
    <citation type="submission" date="2018-06" db="EMBL/GenBank/DDBJ databases">
        <title>Freshwater and sediment microbial communities from various areas in North America, analyzing microbe dynamics in response to fracking.</title>
        <authorList>
            <person name="Lamendella R."/>
        </authorList>
    </citation>
    <scope>NUCLEOTIDE SEQUENCE [LARGE SCALE GENOMIC DNA]</scope>
    <source>
        <strain evidence="1 2">3b_TX</strain>
    </source>
</reference>
<protein>
    <submittedName>
        <fullName evidence="1">Uncharacterized protein</fullName>
    </submittedName>
</protein>
<dbReference type="Proteomes" id="UP000253509">
    <property type="component" value="Unassembled WGS sequence"/>
</dbReference>
<comment type="caution">
    <text evidence="1">The sequence shown here is derived from an EMBL/GenBank/DDBJ whole genome shotgun (WGS) entry which is preliminary data.</text>
</comment>
<dbReference type="AlphaFoldDB" id="A0A366IKR7"/>
<dbReference type="RefSeq" id="WP_147233264.1">
    <property type="nucleotide sequence ID" value="NZ_QNSB01000003.1"/>
</dbReference>
<evidence type="ECO:0000313" key="2">
    <source>
        <dbReference type="Proteomes" id="UP000253509"/>
    </source>
</evidence>
<sequence>MTDYSHQLAYYHEAVDTRHDLTLTVAEAEMQRFRLPYHDTHISGDALAVLRVQS</sequence>
<organism evidence="1 2">
    <name type="scientific">Brevibacterium celere</name>
    <dbReference type="NCBI Taxonomy" id="225845"/>
    <lineage>
        <taxon>Bacteria</taxon>
        <taxon>Bacillati</taxon>
        <taxon>Actinomycetota</taxon>
        <taxon>Actinomycetes</taxon>
        <taxon>Micrococcales</taxon>
        <taxon>Brevibacteriaceae</taxon>
        <taxon>Brevibacterium</taxon>
    </lineage>
</organism>